<keyword evidence="2" id="KW-1185">Reference proteome</keyword>
<accession>A0ACC6P8U7</accession>
<dbReference type="EMBL" id="JBBKAR010000016">
    <property type="protein sequence ID" value="MEJ8303341.1"/>
    <property type="molecule type" value="Genomic_DNA"/>
</dbReference>
<evidence type="ECO:0000313" key="1">
    <source>
        <dbReference type="EMBL" id="MEJ8303341.1"/>
    </source>
</evidence>
<dbReference type="Proteomes" id="UP001380953">
    <property type="component" value="Unassembled WGS sequence"/>
</dbReference>
<name>A0ACC6P8U7_9BACL</name>
<evidence type="ECO:0000313" key="2">
    <source>
        <dbReference type="Proteomes" id="UP001380953"/>
    </source>
</evidence>
<organism evidence="1 2">
    <name type="scientific">Saccharibacillus sacchari</name>
    <dbReference type="NCBI Taxonomy" id="456493"/>
    <lineage>
        <taxon>Bacteria</taxon>
        <taxon>Bacillati</taxon>
        <taxon>Bacillota</taxon>
        <taxon>Bacilli</taxon>
        <taxon>Bacillales</taxon>
        <taxon>Paenibacillaceae</taxon>
        <taxon>Saccharibacillus</taxon>
    </lineage>
</organism>
<comment type="caution">
    <text evidence="1">The sequence shown here is derived from an EMBL/GenBank/DDBJ whole genome shotgun (WGS) entry which is preliminary data.</text>
</comment>
<protein>
    <submittedName>
        <fullName evidence="1">Uncharacterized protein</fullName>
    </submittedName>
</protein>
<proteinExistence type="predicted"/>
<gene>
    <name evidence="1" type="ORF">WKI47_05345</name>
</gene>
<sequence length="608" mass="66560">MKAKKRGWAKGWALMMSFGLAAAAVLPPVPAEAAPAARQMENLGRGVVAVRAGSNVFVSWRLLAKDASDLGFNVYRSTAGGTAQKLNTETLTLGTNFTDRTADRTQTNAYFVRPVSGGNEQAASESFALPANAPDEPAFIVPLREGGEIGNVWVGDLDGDHEYDYVLSRRATETQTLEAYKRDGTFLWSVDLGPGSVNKNNISPGPTAIDVGMWDGVTVYDLDGDGKAEVALRIANGVTFGDGSKWSTRNSDDKQWLAVLGGMNGSLKKYAALPDDYAADGPLAMQLGIGYLDGQKPSLVAFMKNRKPNRSFNAVVAAYRYTGNNLALQWTWKRGSQAASDGHQMRIIDVDGDGKDEIAEIGFVLNGDGTLRYSLADQGVIHGDRFYIGDLDPNRPGLEGYGIQQDNGNGLLEYYYDAATGNMLWQHSTTPPAGDVGRGDVGDLDPRYPGYETWSFSGIYNGSGNRQVTPSGTQPWPSIRIWWDGDLLSEQLHENVINKWNYLTNGSSRVESLYKYRNASLNYRSVSLFYGDIIGDWREEVIMSADNYSKLVVFTTDVPTDTRLYTMAQNPAYRNSMTIKGYAQSHLTDYFLGEGMSEPMRPNLILTP</sequence>
<reference evidence="1" key="1">
    <citation type="submission" date="2024-03" db="EMBL/GenBank/DDBJ databases">
        <title>Whole genome sequecning of epiphytes from Marcgravia umbellata leaves.</title>
        <authorList>
            <person name="Kumar G."/>
            <person name="Savka M.A."/>
        </authorList>
    </citation>
    <scope>NUCLEOTIDE SEQUENCE</scope>
    <source>
        <strain evidence="1">RIT_BL5</strain>
    </source>
</reference>